<dbReference type="OrthoDB" id="9797060at2"/>
<accession>A0A1E3LQB8</accession>
<protein>
    <submittedName>
        <fullName evidence="2">Antibiotic biosynthesis monooxygenase</fullName>
    </submittedName>
</protein>
<evidence type="ECO:0000313" key="2">
    <source>
        <dbReference type="EMBL" id="ODP35947.1"/>
    </source>
</evidence>
<sequence>MGSDARTGQIAVIFVAQRTREDEPGYAAAAAAMVALAATQPGYAGIESTRDADGLGITVSYWRDDAAAIAWRDHPEHARIRDLGRERWYAWYDLQVAHVERGYRWRRA</sequence>
<dbReference type="SUPFAM" id="SSF54909">
    <property type="entry name" value="Dimeric alpha+beta barrel"/>
    <property type="match status" value="1"/>
</dbReference>
<feature type="domain" description="ABM" evidence="1">
    <location>
        <begin position="12"/>
        <end position="81"/>
    </location>
</feature>
<keyword evidence="2" id="KW-0560">Oxidoreductase</keyword>
<reference evidence="2 3" key="1">
    <citation type="submission" date="2016-08" db="EMBL/GenBank/DDBJ databases">
        <title>Draft genome of the agarase producing Sphingomonas sp. MCT13.</title>
        <authorList>
            <person name="D'Andrea M.M."/>
            <person name="Rossolini G.M."/>
            <person name="Thaller M.C."/>
        </authorList>
    </citation>
    <scope>NUCLEOTIDE SEQUENCE [LARGE SCALE GENOMIC DNA]</scope>
    <source>
        <strain evidence="2 3">MCT13</strain>
    </source>
</reference>
<dbReference type="Proteomes" id="UP000094487">
    <property type="component" value="Unassembled WGS sequence"/>
</dbReference>
<organism evidence="2 3">
    <name type="scientific">Sphingomonas turrisvirgatae</name>
    <dbReference type="NCBI Taxonomy" id="1888892"/>
    <lineage>
        <taxon>Bacteria</taxon>
        <taxon>Pseudomonadati</taxon>
        <taxon>Pseudomonadota</taxon>
        <taxon>Alphaproteobacteria</taxon>
        <taxon>Sphingomonadales</taxon>
        <taxon>Sphingomonadaceae</taxon>
        <taxon>Sphingomonas</taxon>
    </lineage>
</organism>
<name>A0A1E3LQB8_9SPHN</name>
<dbReference type="PANTHER" id="PTHR37811:SF2">
    <property type="entry name" value="ABM DOMAIN-CONTAINING PROTEIN"/>
    <property type="match status" value="1"/>
</dbReference>
<evidence type="ECO:0000259" key="1">
    <source>
        <dbReference type="Pfam" id="PF03992"/>
    </source>
</evidence>
<comment type="caution">
    <text evidence="2">The sequence shown here is derived from an EMBL/GenBank/DDBJ whole genome shotgun (WGS) entry which is preliminary data.</text>
</comment>
<dbReference type="AlphaFoldDB" id="A0A1E3LQB8"/>
<dbReference type="Pfam" id="PF03992">
    <property type="entry name" value="ABM"/>
    <property type="match status" value="1"/>
</dbReference>
<dbReference type="GO" id="GO:0004497">
    <property type="term" value="F:monooxygenase activity"/>
    <property type="evidence" value="ECO:0007669"/>
    <property type="project" value="UniProtKB-KW"/>
</dbReference>
<dbReference type="PANTHER" id="PTHR37811">
    <property type="entry name" value="BLL5343 PROTEIN"/>
    <property type="match status" value="1"/>
</dbReference>
<evidence type="ECO:0000313" key="3">
    <source>
        <dbReference type="Proteomes" id="UP000094487"/>
    </source>
</evidence>
<dbReference type="InterPro" id="IPR007138">
    <property type="entry name" value="ABM_dom"/>
</dbReference>
<dbReference type="EMBL" id="MDDS01000086">
    <property type="protein sequence ID" value="ODP35947.1"/>
    <property type="molecule type" value="Genomic_DNA"/>
</dbReference>
<gene>
    <name evidence="2" type="ORF">BFL28_07605</name>
</gene>
<proteinExistence type="predicted"/>
<keyword evidence="2" id="KW-0503">Monooxygenase</keyword>
<dbReference type="STRING" id="1888892.BFL28_07605"/>
<keyword evidence="3" id="KW-1185">Reference proteome</keyword>
<dbReference type="InterPro" id="IPR052936">
    <property type="entry name" value="Jasmonate_Hydroxylase-like"/>
</dbReference>
<dbReference type="RefSeq" id="WP_069322134.1">
    <property type="nucleotide sequence ID" value="NZ_MDDS01000086.1"/>
</dbReference>
<dbReference type="Gene3D" id="3.30.70.100">
    <property type="match status" value="1"/>
</dbReference>
<dbReference type="InterPro" id="IPR011008">
    <property type="entry name" value="Dimeric_a/b-barrel"/>
</dbReference>